<proteinExistence type="inferred from homology"/>
<dbReference type="SUPFAM" id="SSF51735">
    <property type="entry name" value="NAD(P)-binding Rossmann-fold domains"/>
    <property type="match status" value="1"/>
</dbReference>
<evidence type="ECO:0000256" key="3">
    <source>
        <dbReference type="RuleBase" id="RU000363"/>
    </source>
</evidence>
<evidence type="ECO:0000313" key="5">
    <source>
        <dbReference type="Proteomes" id="UP001172681"/>
    </source>
</evidence>
<evidence type="ECO:0000256" key="1">
    <source>
        <dbReference type="ARBA" id="ARBA00006484"/>
    </source>
</evidence>
<reference evidence="4" key="1">
    <citation type="submission" date="2022-10" db="EMBL/GenBank/DDBJ databases">
        <title>Culturing micro-colonial fungi from biological soil crusts in the Mojave desert and describing Neophaeococcomyces mojavensis, and introducing the new genera and species Taxawa tesnikishii.</title>
        <authorList>
            <person name="Kurbessoian T."/>
            <person name="Stajich J.E."/>
        </authorList>
    </citation>
    <scope>NUCLEOTIDE SEQUENCE</scope>
    <source>
        <strain evidence="4">TK_35</strain>
    </source>
</reference>
<dbReference type="InterPro" id="IPR036291">
    <property type="entry name" value="NAD(P)-bd_dom_sf"/>
</dbReference>
<accession>A0AA38XV59</accession>
<keyword evidence="2" id="KW-0560">Oxidoreductase</keyword>
<gene>
    <name evidence="4" type="ORF">H2204_011584</name>
</gene>
<organism evidence="4 5">
    <name type="scientific">Knufia peltigerae</name>
    <dbReference type="NCBI Taxonomy" id="1002370"/>
    <lineage>
        <taxon>Eukaryota</taxon>
        <taxon>Fungi</taxon>
        <taxon>Dikarya</taxon>
        <taxon>Ascomycota</taxon>
        <taxon>Pezizomycotina</taxon>
        <taxon>Eurotiomycetes</taxon>
        <taxon>Chaetothyriomycetidae</taxon>
        <taxon>Chaetothyriales</taxon>
        <taxon>Trichomeriaceae</taxon>
        <taxon>Knufia</taxon>
    </lineage>
</organism>
<protein>
    <submittedName>
        <fullName evidence="4">Uncharacterized protein</fullName>
    </submittedName>
</protein>
<dbReference type="Pfam" id="PF00106">
    <property type="entry name" value="adh_short"/>
    <property type="match status" value="1"/>
</dbReference>
<evidence type="ECO:0000313" key="4">
    <source>
        <dbReference type="EMBL" id="KAJ9622236.1"/>
    </source>
</evidence>
<comment type="caution">
    <text evidence="4">The sequence shown here is derived from an EMBL/GenBank/DDBJ whole genome shotgun (WGS) entry which is preliminary data.</text>
</comment>
<dbReference type="AlphaFoldDB" id="A0AA38XV59"/>
<dbReference type="GO" id="GO:0016616">
    <property type="term" value="F:oxidoreductase activity, acting on the CH-OH group of donors, NAD or NADP as acceptor"/>
    <property type="evidence" value="ECO:0007669"/>
    <property type="project" value="TreeGrafter"/>
</dbReference>
<keyword evidence="5" id="KW-1185">Reference proteome</keyword>
<dbReference type="PRINTS" id="PR00081">
    <property type="entry name" value="GDHRDH"/>
</dbReference>
<dbReference type="InterPro" id="IPR002347">
    <property type="entry name" value="SDR_fam"/>
</dbReference>
<dbReference type="EMBL" id="JAPDRN010000108">
    <property type="protein sequence ID" value="KAJ9622236.1"/>
    <property type="molecule type" value="Genomic_DNA"/>
</dbReference>
<name>A0AA38XV59_9EURO</name>
<dbReference type="Gene3D" id="3.40.50.720">
    <property type="entry name" value="NAD(P)-binding Rossmann-like Domain"/>
    <property type="match status" value="1"/>
</dbReference>
<dbReference type="PRINTS" id="PR00080">
    <property type="entry name" value="SDRFAMILY"/>
</dbReference>
<comment type="similarity">
    <text evidence="1 3">Belongs to the short-chain dehydrogenases/reductases (SDR) family.</text>
</comment>
<sequence length="383" mass="41986">MSSQKSSSPSSSLSLATTSTIKQSLLSPYITGPLLLYATLYPSVLSKVPWFPAEKKLPLPFRIPFTTRDSVTLRADPPLKVLKVLFGIGVVIHLNRFLNRLALNYWHVRKQGVPWSFDVEGAETIVVTGGCSGFGKEMVQMFADQTKANIIVLDIQELPDDLKMLPRVTCHKIDLSSPSSMTTTISSLLDDHDMTPPTVLINNAGIAQAHTILGTSDAYLSRIFQINVLSHFTLLRLLLPVMLRRRKGHVVTLASGASYIGVANLADYSATKAAVLGMHESLVQELAHHRYGPDGHCIQASIVHPTWARTPLIGSWEPELSRSKQFVLTPRDVASKVVAQVLSGRSGSVFVPDKVWQATLVRAVPDWVAMLFRSGLESATNTK</sequence>
<dbReference type="PANTHER" id="PTHR24322:SF736">
    <property type="entry name" value="RETINOL DEHYDROGENASE 10"/>
    <property type="match status" value="1"/>
</dbReference>
<dbReference type="PANTHER" id="PTHR24322">
    <property type="entry name" value="PKSB"/>
    <property type="match status" value="1"/>
</dbReference>
<evidence type="ECO:0000256" key="2">
    <source>
        <dbReference type="ARBA" id="ARBA00023002"/>
    </source>
</evidence>
<dbReference type="Proteomes" id="UP001172681">
    <property type="component" value="Unassembled WGS sequence"/>
</dbReference>